<protein>
    <recommendedName>
        <fullName evidence="7">DUF2179 domain-containing protein</fullName>
    </recommendedName>
</protein>
<dbReference type="Pfam" id="PF02588">
    <property type="entry name" value="YitT_membrane"/>
    <property type="match status" value="1"/>
</dbReference>
<reference evidence="8 9" key="1">
    <citation type="submission" date="2016-05" db="EMBL/GenBank/DDBJ databases">
        <title>Microbial solvent formation.</title>
        <authorList>
            <person name="Poehlein A."/>
            <person name="Montoya Solano J.D."/>
            <person name="Flitsch S."/>
            <person name="Krabben P."/>
            <person name="Duerre P."/>
            <person name="Daniel R."/>
        </authorList>
    </citation>
    <scope>NUCLEOTIDE SEQUENCE [LARGE SCALE GENOMIC DNA]</scope>
    <source>
        <strain evidence="8 9">DSM 53</strain>
    </source>
</reference>
<evidence type="ECO:0000256" key="5">
    <source>
        <dbReference type="ARBA" id="ARBA00023136"/>
    </source>
</evidence>
<feature type="transmembrane region" description="Helical" evidence="6">
    <location>
        <begin position="80"/>
        <end position="98"/>
    </location>
</feature>
<comment type="subcellular location">
    <subcellularLocation>
        <location evidence="1">Cell membrane</location>
        <topology evidence="1">Multi-pass membrane protein</topology>
    </subcellularLocation>
</comment>
<name>A0A1S8RHJ9_CLOBE</name>
<evidence type="ECO:0000256" key="3">
    <source>
        <dbReference type="ARBA" id="ARBA00022692"/>
    </source>
</evidence>
<dbReference type="PIRSF" id="PIRSF006483">
    <property type="entry name" value="Membrane_protein_YitT"/>
    <property type="match status" value="1"/>
</dbReference>
<dbReference type="InterPro" id="IPR051461">
    <property type="entry name" value="UPF0750_membrane"/>
</dbReference>
<dbReference type="InterPro" id="IPR015867">
    <property type="entry name" value="N-reg_PII/ATP_PRibTrfase_C"/>
</dbReference>
<evidence type="ECO:0000313" key="8">
    <source>
        <dbReference type="EMBL" id="OOM52667.1"/>
    </source>
</evidence>
<dbReference type="InterPro" id="IPR019264">
    <property type="entry name" value="DUF2179"/>
</dbReference>
<keyword evidence="4 6" id="KW-1133">Transmembrane helix</keyword>
<evidence type="ECO:0000256" key="2">
    <source>
        <dbReference type="ARBA" id="ARBA00022475"/>
    </source>
</evidence>
<feature type="transmembrane region" description="Helical" evidence="6">
    <location>
        <begin position="13"/>
        <end position="33"/>
    </location>
</feature>
<evidence type="ECO:0000256" key="6">
    <source>
        <dbReference type="SAM" id="Phobius"/>
    </source>
</evidence>
<evidence type="ECO:0000313" key="9">
    <source>
        <dbReference type="Proteomes" id="UP000190973"/>
    </source>
</evidence>
<dbReference type="PANTHER" id="PTHR33545:SF5">
    <property type="entry name" value="UPF0750 MEMBRANE PROTEIN YITT"/>
    <property type="match status" value="1"/>
</dbReference>
<organism evidence="8 9">
    <name type="scientific">Clostridium beijerinckii</name>
    <name type="common">Clostridium MP</name>
    <dbReference type="NCBI Taxonomy" id="1520"/>
    <lineage>
        <taxon>Bacteria</taxon>
        <taxon>Bacillati</taxon>
        <taxon>Bacillota</taxon>
        <taxon>Clostridia</taxon>
        <taxon>Eubacteriales</taxon>
        <taxon>Clostridiaceae</taxon>
        <taxon>Clostridium</taxon>
    </lineage>
</organism>
<comment type="caution">
    <text evidence="8">The sequence shown here is derived from an EMBL/GenBank/DDBJ whole genome shotgun (WGS) entry which is preliminary data.</text>
</comment>
<dbReference type="PANTHER" id="PTHR33545">
    <property type="entry name" value="UPF0750 MEMBRANE PROTEIN YITT-RELATED"/>
    <property type="match status" value="1"/>
</dbReference>
<dbReference type="Gene3D" id="3.30.70.120">
    <property type="match status" value="1"/>
</dbReference>
<evidence type="ECO:0000256" key="4">
    <source>
        <dbReference type="ARBA" id="ARBA00022989"/>
    </source>
</evidence>
<gene>
    <name evidence="8" type="ORF">CLBCK_48600</name>
</gene>
<feature type="transmembrane region" description="Helical" evidence="6">
    <location>
        <begin position="170"/>
        <end position="192"/>
    </location>
</feature>
<dbReference type="Proteomes" id="UP000190973">
    <property type="component" value="Unassembled WGS sequence"/>
</dbReference>
<dbReference type="InterPro" id="IPR003740">
    <property type="entry name" value="YitT"/>
</dbReference>
<keyword evidence="5 6" id="KW-0472">Membrane</keyword>
<feature type="domain" description="DUF2179" evidence="7">
    <location>
        <begin position="226"/>
        <end position="279"/>
    </location>
</feature>
<feature type="transmembrane region" description="Helical" evidence="6">
    <location>
        <begin position="110"/>
        <end position="130"/>
    </location>
</feature>
<evidence type="ECO:0000259" key="7">
    <source>
        <dbReference type="Pfam" id="PF10035"/>
    </source>
</evidence>
<evidence type="ECO:0000256" key="1">
    <source>
        <dbReference type="ARBA" id="ARBA00004651"/>
    </source>
</evidence>
<dbReference type="CDD" id="cd16380">
    <property type="entry name" value="YitT_C"/>
    <property type="match status" value="1"/>
</dbReference>
<dbReference type="GO" id="GO:0005886">
    <property type="term" value="C:plasma membrane"/>
    <property type="evidence" value="ECO:0007669"/>
    <property type="project" value="UniProtKB-SubCell"/>
</dbReference>
<keyword evidence="2" id="KW-1003">Cell membrane</keyword>
<accession>A0A1S8RHJ9</accession>
<dbReference type="EMBL" id="LZZI01000200">
    <property type="protein sequence ID" value="OOM52667.1"/>
    <property type="molecule type" value="Genomic_DNA"/>
</dbReference>
<sequence length="296" mass="32263">MSWGDNMKGKINSLVYILLGNILIAFAISTLILENNIIVGGVTGLGRVINNFTGASLTIVVYIISIALFLSALFFLGKKFALSTLVSTFLFPILLDFFEKHQNLHHYCNDILLSCVLAGCLIGIGAGLILKANASSGGIDIIGIIINKKFNTPVHITLNVIDLCILTLQITFSSATNVLYGLVVVFLTYFMLNKTLTFGKEMIQVVIMSDHYDEIKKAIISEADTGVTLLHAEKGYSKVEAKAISTVIPAEKLQKVKNIVNKIDYSAFITVSDVREVGGRGYTLNRAYDNLDVSTT</sequence>
<dbReference type="AlphaFoldDB" id="A0A1S8RHJ9"/>
<proteinExistence type="predicted"/>
<feature type="transmembrane region" description="Helical" evidence="6">
    <location>
        <begin position="54"/>
        <end position="74"/>
    </location>
</feature>
<dbReference type="Pfam" id="PF10035">
    <property type="entry name" value="DUF2179"/>
    <property type="match status" value="1"/>
</dbReference>
<keyword evidence="3 6" id="KW-0812">Transmembrane</keyword>